<gene>
    <name evidence="8" type="ORF">SISSUDRAFT_1003811</name>
</gene>
<sequence length="693" mass="75323">MSPSQSVEVSDTAPSGETKIRRASQQVNGLIERPVDGVDTVTDVLNYAARVHGTKNAVGWREIIDVHEEEKEIKKNVGGKEVVEKKKWKYFQLGDYQYISFVQVKEAAQEIALGLVDLGIEKGQVFNIYAQTSVNWQLVQHACCSIGTVIATAYDTLGESGLQHALNEPDCAGVFTNSDLLPTLLNVVPNTPSIRYIIYDGKASQAHLDKIKAVRDGAITVLHLDELRARGKGKDEAPLRDRAPKRPDLACIMYTSGSTGAPKGVLLTHANLISAVGSIRNHTIGQNLKSSDYFLAFLPLSHVLEYIVELALFFIGVTTGYGRVKTLTDASVRNCLGDIRAFRPTIMVGVPAVWELIRKGIVGKVNSSGGLKKSVFNGALDLKKMGIPGVTQLIDAAILSQVRAQTGGRLRLTLSGGAALSKETQEFLTLALVTVLQGYGLTESCGMCAILSPEHFEYGTAGAPVGSIEIKLLDVPDAGYFATNKTPQGEILIRGPSVTSGYFKRDDLNQDESIFTKDGWFRTGDVGQWNANGTLSIIDRIKNLVKLQGGEYIALERLESTYKSCNLVSNICVHADTNAKQPIAIVIPHVPNLRHYLASTGNKSINSEAEIHELCEKPEVAALVLKECNAAGKKAGFKPMEMLQAVILTPDEWTPESGLVTAAQKIQRKKIAETFSKEIKVRISHYPSDDAEI</sequence>
<dbReference type="GO" id="GO:0005783">
    <property type="term" value="C:endoplasmic reticulum"/>
    <property type="evidence" value="ECO:0007669"/>
    <property type="project" value="TreeGrafter"/>
</dbReference>
<evidence type="ECO:0000256" key="3">
    <source>
        <dbReference type="ARBA" id="ARBA00022741"/>
    </source>
</evidence>
<dbReference type="Gene3D" id="3.40.50.12780">
    <property type="entry name" value="N-terminal domain of ligase-like"/>
    <property type="match status" value="1"/>
</dbReference>
<dbReference type="PROSITE" id="PS00455">
    <property type="entry name" value="AMP_BINDING"/>
    <property type="match status" value="1"/>
</dbReference>
<comment type="catalytic activity">
    <reaction evidence="5">
        <text>a long-chain fatty acid + ATP + CoA = a long-chain fatty acyl-CoA + AMP + diphosphate</text>
        <dbReference type="Rhea" id="RHEA:15421"/>
        <dbReference type="ChEBI" id="CHEBI:30616"/>
        <dbReference type="ChEBI" id="CHEBI:33019"/>
        <dbReference type="ChEBI" id="CHEBI:57287"/>
        <dbReference type="ChEBI" id="CHEBI:57560"/>
        <dbReference type="ChEBI" id="CHEBI:83139"/>
        <dbReference type="ChEBI" id="CHEBI:456215"/>
        <dbReference type="EC" id="6.2.1.3"/>
    </reaction>
</comment>
<dbReference type="InterPro" id="IPR020845">
    <property type="entry name" value="AMP-binding_CS"/>
</dbReference>
<evidence type="ECO:0000256" key="6">
    <source>
        <dbReference type="SAM" id="MobiDB-lite"/>
    </source>
</evidence>
<feature type="region of interest" description="Disordered" evidence="6">
    <location>
        <begin position="1"/>
        <end position="24"/>
    </location>
</feature>
<dbReference type="PANTHER" id="PTHR43272:SF83">
    <property type="entry name" value="ACYL-COA SYNTHETASE LONG-CHAIN, ISOFORM J"/>
    <property type="match status" value="1"/>
</dbReference>
<keyword evidence="9" id="KW-1185">Reference proteome</keyword>
<dbReference type="Proteomes" id="UP000076798">
    <property type="component" value="Unassembled WGS sequence"/>
</dbReference>
<evidence type="ECO:0000256" key="5">
    <source>
        <dbReference type="ARBA" id="ARBA00036813"/>
    </source>
</evidence>
<evidence type="ECO:0000256" key="1">
    <source>
        <dbReference type="ARBA" id="ARBA00006432"/>
    </source>
</evidence>
<proteinExistence type="inferred from homology"/>
<dbReference type="InterPro" id="IPR000873">
    <property type="entry name" value="AMP-dep_synth/lig_dom"/>
</dbReference>
<name>A0A166E340_9AGAM</name>
<dbReference type="GO" id="GO:0005811">
    <property type="term" value="C:lipid droplet"/>
    <property type="evidence" value="ECO:0007669"/>
    <property type="project" value="TreeGrafter"/>
</dbReference>
<dbReference type="STRING" id="1314776.A0A166E340"/>
<evidence type="ECO:0000259" key="7">
    <source>
        <dbReference type="Pfam" id="PF00501"/>
    </source>
</evidence>
<keyword evidence="2" id="KW-0436">Ligase</keyword>
<feature type="domain" description="AMP-dependent synthetase/ligase" evidence="7">
    <location>
        <begin position="92"/>
        <end position="503"/>
    </location>
</feature>
<comment type="similarity">
    <text evidence="1">Belongs to the ATP-dependent AMP-binding enzyme family.</text>
</comment>
<reference evidence="8 9" key="1">
    <citation type="journal article" date="2016" name="Mol. Biol. Evol.">
        <title>Comparative Genomics of Early-Diverging Mushroom-Forming Fungi Provides Insights into the Origins of Lignocellulose Decay Capabilities.</title>
        <authorList>
            <person name="Nagy L.G."/>
            <person name="Riley R."/>
            <person name="Tritt A."/>
            <person name="Adam C."/>
            <person name="Daum C."/>
            <person name="Floudas D."/>
            <person name="Sun H."/>
            <person name="Yadav J.S."/>
            <person name="Pangilinan J."/>
            <person name="Larsson K.H."/>
            <person name="Matsuura K."/>
            <person name="Barry K."/>
            <person name="Labutti K."/>
            <person name="Kuo R."/>
            <person name="Ohm R.A."/>
            <person name="Bhattacharya S.S."/>
            <person name="Shirouzu T."/>
            <person name="Yoshinaga Y."/>
            <person name="Martin F.M."/>
            <person name="Grigoriev I.V."/>
            <person name="Hibbett D.S."/>
        </authorList>
    </citation>
    <scope>NUCLEOTIDE SEQUENCE [LARGE SCALE GENOMIC DNA]</scope>
    <source>
        <strain evidence="8 9">HHB10207 ss-3</strain>
    </source>
</reference>
<dbReference type="Pfam" id="PF00501">
    <property type="entry name" value="AMP-binding"/>
    <property type="match status" value="1"/>
</dbReference>
<dbReference type="AlphaFoldDB" id="A0A166E340"/>
<dbReference type="GO" id="GO:0004467">
    <property type="term" value="F:long-chain fatty acid-CoA ligase activity"/>
    <property type="evidence" value="ECO:0007669"/>
    <property type="project" value="UniProtKB-EC"/>
</dbReference>
<dbReference type="EMBL" id="KV428050">
    <property type="protein sequence ID" value="KZT39161.1"/>
    <property type="molecule type" value="Genomic_DNA"/>
</dbReference>
<keyword evidence="4" id="KW-0067">ATP-binding</keyword>
<dbReference type="GO" id="GO:0005524">
    <property type="term" value="F:ATP binding"/>
    <property type="evidence" value="ECO:0007669"/>
    <property type="project" value="UniProtKB-KW"/>
</dbReference>
<protein>
    <submittedName>
        <fullName evidence="8">Acetyl-CoA synthetase-like protein</fullName>
    </submittedName>
</protein>
<accession>A0A166E340</accession>
<dbReference type="GO" id="GO:0035336">
    <property type="term" value="P:long-chain fatty-acyl-CoA metabolic process"/>
    <property type="evidence" value="ECO:0007669"/>
    <property type="project" value="TreeGrafter"/>
</dbReference>
<dbReference type="PANTHER" id="PTHR43272">
    <property type="entry name" value="LONG-CHAIN-FATTY-ACID--COA LIGASE"/>
    <property type="match status" value="1"/>
</dbReference>
<organism evidence="8 9">
    <name type="scientific">Sistotremastrum suecicum HHB10207 ss-3</name>
    <dbReference type="NCBI Taxonomy" id="1314776"/>
    <lineage>
        <taxon>Eukaryota</taxon>
        <taxon>Fungi</taxon>
        <taxon>Dikarya</taxon>
        <taxon>Basidiomycota</taxon>
        <taxon>Agaricomycotina</taxon>
        <taxon>Agaricomycetes</taxon>
        <taxon>Sistotremastrales</taxon>
        <taxon>Sistotremastraceae</taxon>
        <taxon>Sistotremastrum</taxon>
    </lineage>
</organism>
<evidence type="ECO:0000313" key="9">
    <source>
        <dbReference type="Proteomes" id="UP000076798"/>
    </source>
</evidence>
<dbReference type="GO" id="GO:0005886">
    <property type="term" value="C:plasma membrane"/>
    <property type="evidence" value="ECO:0007669"/>
    <property type="project" value="TreeGrafter"/>
</dbReference>
<evidence type="ECO:0000256" key="2">
    <source>
        <dbReference type="ARBA" id="ARBA00022598"/>
    </source>
</evidence>
<keyword evidence="3" id="KW-0547">Nucleotide-binding</keyword>
<dbReference type="InterPro" id="IPR042099">
    <property type="entry name" value="ANL_N_sf"/>
</dbReference>
<dbReference type="SUPFAM" id="SSF56801">
    <property type="entry name" value="Acetyl-CoA synthetase-like"/>
    <property type="match status" value="1"/>
</dbReference>
<feature type="compositionally biased region" description="Polar residues" evidence="6">
    <location>
        <begin position="1"/>
        <end position="15"/>
    </location>
</feature>
<evidence type="ECO:0000313" key="8">
    <source>
        <dbReference type="EMBL" id="KZT39161.1"/>
    </source>
</evidence>
<evidence type="ECO:0000256" key="4">
    <source>
        <dbReference type="ARBA" id="ARBA00022840"/>
    </source>
</evidence>
<dbReference type="OrthoDB" id="1700726at2759"/>